<keyword evidence="1" id="KW-0472">Membrane</keyword>
<comment type="caution">
    <text evidence="2">The sequence shown here is derived from an EMBL/GenBank/DDBJ whole genome shotgun (WGS) entry which is preliminary data.</text>
</comment>
<accession>A0AAP0IEZ0</accession>
<proteinExistence type="predicted"/>
<evidence type="ECO:0000256" key="1">
    <source>
        <dbReference type="SAM" id="Phobius"/>
    </source>
</evidence>
<keyword evidence="1" id="KW-1133">Transmembrane helix</keyword>
<keyword evidence="1" id="KW-0812">Transmembrane</keyword>
<feature type="transmembrane region" description="Helical" evidence="1">
    <location>
        <begin position="16"/>
        <end position="38"/>
    </location>
</feature>
<evidence type="ECO:0000313" key="2">
    <source>
        <dbReference type="EMBL" id="KAK9114254.1"/>
    </source>
</evidence>
<reference evidence="2 3" key="1">
    <citation type="submission" date="2024-01" db="EMBL/GenBank/DDBJ databases">
        <title>Genome assemblies of Stephania.</title>
        <authorList>
            <person name="Yang L."/>
        </authorList>
    </citation>
    <scope>NUCLEOTIDE SEQUENCE [LARGE SCALE GENOMIC DNA]</scope>
    <source>
        <strain evidence="2">YNDBR</strain>
        <tissue evidence="2">Leaf</tissue>
    </source>
</reference>
<feature type="transmembrane region" description="Helical" evidence="1">
    <location>
        <begin position="44"/>
        <end position="64"/>
    </location>
</feature>
<keyword evidence="3" id="KW-1185">Reference proteome</keyword>
<dbReference type="EMBL" id="JBBNAF010000009">
    <property type="protein sequence ID" value="KAK9114254.1"/>
    <property type="molecule type" value="Genomic_DNA"/>
</dbReference>
<dbReference type="AlphaFoldDB" id="A0AAP0IEZ0"/>
<sequence length="96" mass="11071">MGFKPISSSPSTRLPISYLSITSSLPSLSYISLCSILSYNSSHFALFFWLSPSLFLSLCALYFSRTVIKRRNLITVEVHPFAYHFLMLWLVLFRIK</sequence>
<protein>
    <submittedName>
        <fullName evidence="2">Uncharacterized protein</fullName>
    </submittedName>
</protein>
<dbReference type="Proteomes" id="UP001420932">
    <property type="component" value="Unassembled WGS sequence"/>
</dbReference>
<name>A0AAP0IEZ0_9MAGN</name>
<organism evidence="2 3">
    <name type="scientific">Stephania yunnanensis</name>
    <dbReference type="NCBI Taxonomy" id="152371"/>
    <lineage>
        <taxon>Eukaryota</taxon>
        <taxon>Viridiplantae</taxon>
        <taxon>Streptophyta</taxon>
        <taxon>Embryophyta</taxon>
        <taxon>Tracheophyta</taxon>
        <taxon>Spermatophyta</taxon>
        <taxon>Magnoliopsida</taxon>
        <taxon>Ranunculales</taxon>
        <taxon>Menispermaceae</taxon>
        <taxon>Menispermoideae</taxon>
        <taxon>Cissampelideae</taxon>
        <taxon>Stephania</taxon>
    </lineage>
</organism>
<gene>
    <name evidence="2" type="ORF">Syun_021051</name>
</gene>
<evidence type="ECO:0000313" key="3">
    <source>
        <dbReference type="Proteomes" id="UP001420932"/>
    </source>
</evidence>
<feature type="transmembrane region" description="Helical" evidence="1">
    <location>
        <begin position="76"/>
        <end position="95"/>
    </location>
</feature>